<keyword evidence="3" id="KW-1185">Reference proteome</keyword>
<name>A0ABN0YAA4_9CAUL</name>
<proteinExistence type="predicted"/>
<keyword evidence="1" id="KW-0732">Signal</keyword>
<sequence>MRFLTLFLLMMLGAAAPAVAQTERMPDVETPGSWQRGTWRDPDLGHAIFEGYADLASLWLRGESGKVVRFDRTDGTRTVVAESVLDLMPDGTRLWVLTSGAGGEGEIRDLRSEQSEPVRFYAGETPMINLFATGQDRPGVLTGAVAYRPAERGWVRKELAATLAAGEVVFDGQTALYVGLNRGEFGGGLRRVDLDTGTISIVSAQGDGLCGGALNPACQPVIGLFPAPDRPGCVIVGTGLSHLGSSMGRIYRVCRDGISSEFNTPPPTLPDRWMLMPSPWPLYDLVPIRDGWVATSRGRFFRSRGGRVEERAFKPFHDWSGLRISHEQDGVLFVVGSCCWGGPDKPTLFRALPIPVLD</sequence>
<dbReference type="RefSeq" id="WP_167176338.1">
    <property type="nucleotide sequence ID" value="NZ_BAAAEJ010000007.1"/>
</dbReference>
<accession>A0ABN0YAA4</accession>
<feature type="signal peptide" evidence="1">
    <location>
        <begin position="1"/>
        <end position="20"/>
    </location>
</feature>
<dbReference type="Proteomes" id="UP001500791">
    <property type="component" value="Unassembled WGS sequence"/>
</dbReference>
<dbReference type="SUPFAM" id="SSF63829">
    <property type="entry name" value="Calcium-dependent phosphotriesterase"/>
    <property type="match status" value="1"/>
</dbReference>
<organism evidence="2 3">
    <name type="scientific">Brevundimonas terrae</name>
    <dbReference type="NCBI Taxonomy" id="363631"/>
    <lineage>
        <taxon>Bacteria</taxon>
        <taxon>Pseudomonadati</taxon>
        <taxon>Pseudomonadota</taxon>
        <taxon>Alphaproteobacteria</taxon>
        <taxon>Caulobacterales</taxon>
        <taxon>Caulobacteraceae</taxon>
        <taxon>Brevundimonas</taxon>
    </lineage>
</organism>
<protein>
    <submittedName>
        <fullName evidence="2">Uncharacterized protein</fullName>
    </submittedName>
</protein>
<evidence type="ECO:0000313" key="2">
    <source>
        <dbReference type="EMBL" id="GAA0388853.1"/>
    </source>
</evidence>
<evidence type="ECO:0000256" key="1">
    <source>
        <dbReference type="SAM" id="SignalP"/>
    </source>
</evidence>
<gene>
    <name evidence="2" type="ORF">GCM10009093_14400</name>
</gene>
<reference evidence="2 3" key="1">
    <citation type="journal article" date="2019" name="Int. J. Syst. Evol. Microbiol.">
        <title>The Global Catalogue of Microorganisms (GCM) 10K type strain sequencing project: providing services to taxonomists for standard genome sequencing and annotation.</title>
        <authorList>
            <consortium name="The Broad Institute Genomics Platform"/>
            <consortium name="The Broad Institute Genome Sequencing Center for Infectious Disease"/>
            <person name="Wu L."/>
            <person name="Ma J."/>
        </authorList>
    </citation>
    <scope>NUCLEOTIDE SEQUENCE [LARGE SCALE GENOMIC DNA]</scope>
    <source>
        <strain evidence="2 3">JCM 13476</strain>
    </source>
</reference>
<feature type="chain" id="PRO_5045789130" evidence="1">
    <location>
        <begin position="21"/>
        <end position="358"/>
    </location>
</feature>
<dbReference type="EMBL" id="BAAAEJ010000007">
    <property type="protein sequence ID" value="GAA0388853.1"/>
    <property type="molecule type" value="Genomic_DNA"/>
</dbReference>
<evidence type="ECO:0000313" key="3">
    <source>
        <dbReference type="Proteomes" id="UP001500791"/>
    </source>
</evidence>
<comment type="caution">
    <text evidence="2">The sequence shown here is derived from an EMBL/GenBank/DDBJ whole genome shotgun (WGS) entry which is preliminary data.</text>
</comment>